<keyword evidence="4" id="KW-1185">Reference proteome</keyword>
<feature type="chain" id="PRO_5017351516" evidence="2">
    <location>
        <begin position="29"/>
        <end position="149"/>
    </location>
</feature>
<reference evidence="3 4" key="1">
    <citation type="journal article" date="2014" name="Int. J. Syst. Evol. Microbiol.">
        <title>Streptomyces hoynatensis sp. nov., isolated from deep marine sediment.</title>
        <authorList>
            <person name="Veyisoglu A."/>
            <person name="Sahin N."/>
        </authorList>
    </citation>
    <scope>NUCLEOTIDE SEQUENCE [LARGE SCALE GENOMIC DNA]</scope>
    <source>
        <strain evidence="3 4">KCTC 29097</strain>
    </source>
</reference>
<organism evidence="3 4">
    <name type="scientific">Streptomyces hoynatensis</name>
    <dbReference type="NCBI Taxonomy" id="1141874"/>
    <lineage>
        <taxon>Bacteria</taxon>
        <taxon>Bacillati</taxon>
        <taxon>Actinomycetota</taxon>
        <taxon>Actinomycetes</taxon>
        <taxon>Kitasatosporales</taxon>
        <taxon>Streptomycetaceae</taxon>
        <taxon>Streptomyces</taxon>
    </lineage>
</organism>
<name>A0A3A9YQV2_9ACTN</name>
<evidence type="ECO:0000313" key="4">
    <source>
        <dbReference type="Proteomes" id="UP000272474"/>
    </source>
</evidence>
<dbReference type="NCBIfam" id="NF041022">
    <property type="entry name" value="rodlin_AB"/>
    <property type="match status" value="1"/>
</dbReference>
<dbReference type="AlphaFoldDB" id="A0A3A9YQV2"/>
<dbReference type="RefSeq" id="WP_120684233.1">
    <property type="nucleotide sequence ID" value="NZ_RBAL01000022.1"/>
</dbReference>
<feature type="region of interest" description="Disordered" evidence="1">
    <location>
        <begin position="102"/>
        <end position="149"/>
    </location>
</feature>
<comment type="caution">
    <text evidence="3">The sequence shown here is derived from an EMBL/GenBank/DDBJ whole genome shotgun (WGS) entry which is preliminary data.</text>
</comment>
<dbReference type="Proteomes" id="UP000272474">
    <property type="component" value="Unassembled WGS sequence"/>
</dbReference>
<dbReference type="InterPro" id="IPR047736">
    <property type="entry name" value="RdlA/B-like"/>
</dbReference>
<sequence length="149" mass="15056">MLKKTLASAAVMASAIGVAGLAASPAMAVDGNDDSTATVNGNHSPKLYGNTTTGGYMSPNMSLVNGSLNDVCVPLTNTDVAVPILQIVNIQDILNSKPTQACTENSTQVDGDDPLSHLLDDIPILSENGSDNGSDNVALRGGHGGHGGK</sequence>
<dbReference type="EMBL" id="RBAL01000022">
    <property type="protein sequence ID" value="RKN37747.1"/>
    <property type="molecule type" value="Genomic_DNA"/>
</dbReference>
<proteinExistence type="predicted"/>
<evidence type="ECO:0000256" key="1">
    <source>
        <dbReference type="SAM" id="MobiDB-lite"/>
    </source>
</evidence>
<dbReference type="Pfam" id="PF25848">
    <property type="entry name" value="Rodlin"/>
    <property type="match status" value="1"/>
</dbReference>
<feature type="signal peptide" evidence="2">
    <location>
        <begin position="1"/>
        <end position="28"/>
    </location>
</feature>
<evidence type="ECO:0000256" key="2">
    <source>
        <dbReference type="SAM" id="SignalP"/>
    </source>
</evidence>
<evidence type="ECO:0000313" key="3">
    <source>
        <dbReference type="EMBL" id="RKN37747.1"/>
    </source>
</evidence>
<gene>
    <name evidence="3" type="ORF">D7294_26695</name>
</gene>
<keyword evidence="2" id="KW-0732">Signal</keyword>
<accession>A0A3A9YQV2</accession>
<dbReference type="OrthoDB" id="4328869at2"/>
<protein>
    <submittedName>
        <fullName evidence="3">RdlA protein</fullName>
    </submittedName>
</protein>